<evidence type="ECO:0000313" key="4">
    <source>
        <dbReference type="Proteomes" id="UP000275385"/>
    </source>
</evidence>
<dbReference type="STRING" id="177199.A0A420XXU6"/>
<feature type="region of interest" description="Disordered" evidence="1">
    <location>
        <begin position="319"/>
        <end position="350"/>
    </location>
</feature>
<dbReference type="OrthoDB" id="4526039at2759"/>
<keyword evidence="4" id="KW-1185">Reference proteome</keyword>
<comment type="caution">
    <text evidence="3">The sequence shown here is derived from an EMBL/GenBank/DDBJ whole genome shotgun (WGS) entry which is preliminary data.</text>
</comment>
<evidence type="ECO:0000313" key="3">
    <source>
        <dbReference type="EMBL" id="RKU40477.1"/>
    </source>
</evidence>
<reference evidence="3 4" key="1">
    <citation type="submission" date="2018-08" db="EMBL/GenBank/DDBJ databases">
        <title>Draft genome of the lignicolous fungus Coniochaeta pulveracea.</title>
        <authorList>
            <person name="Borstlap C.J."/>
            <person name="De Witt R.N."/>
            <person name="Botha A."/>
            <person name="Volschenk H."/>
        </authorList>
    </citation>
    <scope>NUCLEOTIDE SEQUENCE [LARGE SCALE GENOMIC DNA]</scope>
    <source>
        <strain evidence="3 4">CAB683</strain>
    </source>
</reference>
<feature type="chain" id="PRO_5019343477" evidence="2">
    <location>
        <begin position="25"/>
        <end position="446"/>
    </location>
</feature>
<gene>
    <name evidence="3" type="ORF">DL546_001018</name>
</gene>
<organism evidence="3 4">
    <name type="scientific">Coniochaeta pulveracea</name>
    <dbReference type="NCBI Taxonomy" id="177199"/>
    <lineage>
        <taxon>Eukaryota</taxon>
        <taxon>Fungi</taxon>
        <taxon>Dikarya</taxon>
        <taxon>Ascomycota</taxon>
        <taxon>Pezizomycotina</taxon>
        <taxon>Sordariomycetes</taxon>
        <taxon>Sordariomycetidae</taxon>
        <taxon>Coniochaetales</taxon>
        <taxon>Coniochaetaceae</taxon>
        <taxon>Coniochaeta</taxon>
    </lineage>
</organism>
<evidence type="ECO:0000256" key="2">
    <source>
        <dbReference type="SAM" id="SignalP"/>
    </source>
</evidence>
<feature type="signal peptide" evidence="2">
    <location>
        <begin position="1"/>
        <end position="24"/>
    </location>
</feature>
<dbReference type="Proteomes" id="UP000275385">
    <property type="component" value="Unassembled WGS sequence"/>
</dbReference>
<proteinExistence type="predicted"/>
<dbReference type="EMBL" id="QVQW01000102">
    <property type="protein sequence ID" value="RKU40477.1"/>
    <property type="molecule type" value="Genomic_DNA"/>
</dbReference>
<dbReference type="AlphaFoldDB" id="A0A420XXU6"/>
<sequence length="446" mass="47293">MSLVRGSLPRLLTLLMLGSMAVQAQDISYIYFDNIQYLANASNIVEISWPVLKAAFASPNKTDTARFEGRDWTKPYPGTALAGFSASLRIADDLPFPSEVTTENVLTNVAALTFGVPESLMSHSLPKAMDPSWYICQHFFVSTLPDPTKAVDHNCSFLPEVCQADLVKRLVDTWGSLYNDTGAMCGANALNAIPLSCREAVGVLTADVLAWDHLDLENIVAAKALTVDEVQQHSWMIGTGFHDPHNQTSYYDAYNRTYITVNVFGHGPQVSGASKPIAKLACLRPAWTAIPASSISTTSPASTSFTTTPGTIATSLSSTTTITTPTAPGSSTTSMKSTASATSDSTSSASPTSTVHCLGGTIANGISGNLLGLCSYGCDFDHCLLGGCICTSSATVAVAAPTQVTGQHGCPAKNLDPNANDYKYYVDLCEYVCSRGYCPDGACRYC</sequence>
<accession>A0A420XXU6</accession>
<keyword evidence="2" id="KW-0732">Signal</keyword>
<protein>
    <submittedName>
        <fullName evidence="3">Uncharacterized protein</fullName>
    </submittedName>
</protein>
<name>A0A420XXU6_9PEZI</name>
<evidence type="ECO:0000256" key="1">
    <source>
        <dbReference type="SAM" id="MobiDB-lite"/>
    </source>
</evidence>